<gene>
    <name evidence="10" type="ORF">ABID46_001513</name>
</gene>
<keyword evidence="10" id="KW-0575">Peroxidase</keyword>
<dbReference type="PANTHER" id="PTHR30600:SF10">
    <property type="entry name" value="BLL6722 PROTEIN"/>
    <property type="match status" value="1"/>
</dbReference>
<dbReference type="PANTHER" id="PTHR30600">
    <property type="entry name" value="CYTOCHROME C PEROXIDASE-RELATED"/>
    <property type="match status" value="1"/>
</dbReference>
<dbReference type="Gene3D" id="1.10.760.10">
    <property type="entry name" value="Cytochrome c-like domain"/>
    <property type="match status" value="2"/>
</dbReference>
<dbReference type="PIRSF" id="PIRSF000294">
    <property type="entry name" value="Cytochrome-c_peroxidase"/>
    <property type="match status" value="1"/>
</dbReference>
<evidence type="ECO:0000256" key="7">
    <source>
        <dbReference type="ARBA" id="ARBA00023004"/>
    </source>
</evidence>
<dbReference type="PROSITE" id="PS51007">
    <property type="entry name" value="CYTC"/>
    <property type="match status" value="1"/>
</dbReference>
<dbReference type="InterPro" id="IPR009056">
    <property type="entry name" value="Cyt_c-like_dom"/>
</dbReference>
<keyword evidence="2 8" id="KW-0349">Heme</keyword>
<dbReference type="InterPro" id="IPR004852">
    <property type="entry name" value="Di-haem_cyt_c_peroxidsae"/>
</dbReference>
<keyword evidence="6 10" id="KW-0560">Oxidoreductase</keyword>
<keyword evidence="11" id="KW-1185">Reference proteome</keyword>
<dbReference type="InterPro" id="IPR051395">
    <property type="entry name" value="Cytochrome_c_Peroxidase/MauG"/>
</dbReference>
<keyword evidence="3 8" id="KW-0479">Metal-binding</keyword>
<proteinExistence type="predicted"/>
<sequence>MIPFRLFKFTLRIIGSLTLFCLFSCQEDKEEGMPVDEILVLSFPNYFPEITYERMPLSQNKVALGKRLFYEGKLSRNNLISCGFCHIQEFAFTHHGHGISHGIEDRRGIRNAPPLQNLAFMQHFMWDGVIHDLDQQAISPITAHEEMDSNFPDIIQKLKQESQYKQLFKAAYGDEEINGERILHSLGQFMASMISDNSKFDQYLKGEITLTDAENSGKNIFEQNCSSCHAGVLQTDQSFRNTGLIYNSELADGGRYRVTMDSADFMKFRVPSLRNVEVTAPYMHDGRFLSLEAVLNHYSSGIVPNPQLDPLLQENGILGIPLSDSEKQDLIAFLKTLTDPDFLVNPNFSEF</sequence>
<dbReference type="Proteomes" id="UP001549146">
    <property type="component" value="Unassembled WGS sequence"/>
</dbReference>
<evidence type="ECO:0000256" key="6">
    <source>
        <dbReference type="ARBA" id="ARBA00023002"/>
    </source>
</evidence>
<evidence type="ECO:0000256" key="8">
    <source>
        <dbReference type="PROSITE-ProRule" id="PRU00433"/>
    </source>
</evidence>
<evidence type="ECO:0000256" key="2">
    <source>
        <dbReference type="ARBA" id="ARBA00022617"/>
    </source>
</evidence>
<accession>A0ABV2LTQ0</accession>
<dbReference type="RefSeq" id="WP_354508659.1">
    <property type="nucleotide sequence ID" value="NZ_JBEPMO010000007.1"/>
</dbReference>
<evidence type="ECO:0000259" key="9">
    <source>
        <dbReference type="PROSITE" id="PS51007"/>
    </source>
</evidence>
<dbReference type="SUPFAM" id="SSF46626">
    <property type="entry name" value="Cytochrome c"/>
    <property type="match status" value="2"/>
</dbReference>
<evidence type="ECO:0000256" key="3">
    <source>
        <dbReference type="ARBA" id="ARBA00022723"/>
    </source>
</evidence>
<evidence type="ECO:0000313" key="11">
    <source>
        <dbReference type="Proteomes" id="UP001549146"/>
    </source>
</evidence>
<dbReference type="Pfam" id="PF03150">
    <property type="entry name" value="CCP_MauG"/>
    <property type="match status" value="1"/>
</dbReference>
<keyword evidence="7 8" id="KW-0408">Iron</keyword>
<organism evidence="10 11">
    <name type="scientific">Moheibacter stercoris</name>
    <dbReference type="NCBI Taxonomy" id="1628251"/>
    <lineage>
        <taxon>Bacteria</taxon>
        <taxon>Pseudomonadati</taxon>
        <taxon>Bacteroidota</taxon>
        <taxon>Flavobacteriia</taxon>
        <taxon>Flavobacteriales</taxon>
        <taxon>Weeksellaceae</taxon>
        <taxon>Moheibacter</taxon>
    </lineage>
</organism>
<protein>
    <submittedName>
        <fullName evidence="10">Cytochrome c peroxidase</fullName>
        <ecNumber evidence="10">1.11.1.5</ecNumber>
    </submittedName>
</protein>
<dbReference type="InterPro" id="IPR036909">
    <property type="entry name" value="Cyt_c-like_dom_sf"/>
</dbReference>
<keyword evidence="5" id="KW-0574">Periplasm</keyword>
<evidence type="ECO:0000313" key="10">
    <source>
        <dbReference type="EMBL" id="MET3731931.1"/>
    </source>
</evidence>
<comment type="subcellular location">
    <subcellularLocation>
        <location evidence="1">Periplasm</location>
    </subcellularLocation>
</comment>
<evidence type="ECO:0000256" key="1">
    <source>
        <dbReference type="ARBA" id="ARBA00004418"/>
    </source>
</evidence>
<keyword evidence="4" id="KW-0732">Signal</keyword>
<dbReference type="EC" id="1.11.1.5" evidence="10"/>
<dbReference type="EMBL" id="JBEPMO010000007">
    <property type="protein sequence ID" value="MET3731931.1"/>
    <property type="molecule type" value="Genomic_DNA"/>
</dbReference>
<evidence type="ECO:0000256" key="5">
    <source>
        <dbReference type="ARBA" id="ARBA00022764"/>
    </source>
</evidence>
<feature type="domain" description="Cytochrome c" evidence="9">
    <location>
        <begin position="212"/>
        <end position="338"/>
    </location>
</feature>
<evidence type="ECO:0000256" key="4">
    <source>
        <dbReference type="ARBA" id="ARBA00022729"/>
    </source>
</evidence>
<comment type="caution">
    <text evidence="10">The sequence shown here is derived from an EMBL/GenBank/DDBJ whole genome shotgun (WGS) entry which is preliminary data.</text>
</comment>
<dbReference type="GO" id="GO:0004130">
    <property type="term" value="F:cytochrome-c peroxidase activity"/>
    <property type="evidence" value="ECO:0007669"/>
    <property type="project" value="UniProtKB-EC"/>
</dbReference>
<name>A0ABV2LTQ0_9FLAO</name>
<reference evidence="10 11" key="1">
    <citation type="submission" date="2024-06" db="EMBL/GenBank/DDBJ databases">
        <title>Genomic Encyclopedia of Type Strains, Phase IV (KMG-IV): sequencing the most valuable type-strain genomes for metagenomic binning, comparative biology and taxonomic classification.</title>
        <authorList>
            <person name="Goeker M."/>
        </authorList>
    </citation>
    <scope>NUCLEOTIDE SEQUENCE [LARGE SCALE GENOMIC DNA]</scope>
    <source>
        <strain evidence="10 11">DSM 29388</strain>
    </source>
</reference>
<dbReference type="InterPro" id="IPR026259">
    <property type="entry name" value="MauG/Cytc_peroxidase"/>
</dbReference>